<dbReference type="AlphaFoldDB" id="A0A6S7I9L4"/>
<protein>
    <submittedName>
        <fullName evidence="2">Uncharacterized protein</fullName>
    </submittedName>
</protein>
<feature type="compositionally biased region" description="Acidic residues" evidence="1">
    <location>
        <begin position="107"/>
        <end position="118"/>
    </location>
</feature>
<reference evidence="2" key="1">
    <citation type="submission" date="2020-04" db="EMBL/GenBank/DDBJ databases">
        <authorList>
            <person name="Alioto T."/>
            <person name="Alioto T."/>
            <person name="Gomez Garrido J."/>
        </authorList>
    </citation>
    <scope>NUCLEOTIDE SEQUENCE</scope>
    <source>
        <strain evidence="2">A484AB</strain>
    </source>
</reference>
<name>A0A6S7I9L4_PARCT</name>
<feature type="compositionally biased region" description="Polar residues" evidence="1">
    <location>
        <begin position="75"/>
        <end position="94"/>
    </location>
</feature>
<proteinExistence type="predicted"/>
<feature type="compositionally biased region" description="Basic and acidic residues" evidence="1">
    <location>
        <begin position="7"/>
        <end position="16"/>
    </location>
</feature>
<dbReference type="Proteomes" id="UP001152795">
    <property type="component" value="Unassembled WGS sequence"/>
</dbReference>
<evidence type="ECO:0000313" key="2">
    <source>
        <dbReference type="EMBL" id="CAB4015535.1"/>
    </source>
</evidence>
<feature type="region of interest" description="Disordered" evidence="1">
    <location>
        <begin position="57"/>
        <end position="118"/>
    </location>
</feature>
<keyword evidence="3" id="KW-1185">Reference proteome</keyword>
<dbReference type="EMBL" id="CACRXK020008755">
    <property type="protein sequence ID" value="CAB4015535.1"/>
    <property type="molecule type" value="Genomic_DNA"/>
</dbReference>
<feature type="region of interest" description="Disordered" evidence="1">
    <location>
        <begin position="1"/>
        <end position="24"/>
    </location>
</feature>
<evidence type="ECO:0000256" key="1">
    <source>
        <dbReference type="SAM" id="MobiDB-lite"/>
    </source>
</evidence>
<comment type="caution">
    <text evidence="2">The sequence shown here is derived from an EMBL/GenBank/DDBJ whole genome shotgun (WGS) entry which is preliminary data.</text>
</comment>
<organism evidence="2 3">
    <name type="scientific">Paramuricea clavata</name>
    <name type="common">Red gorgonian</name>
    <name type="synonym">Violescent sea-whip</name>
    <dbReference type="NCBI Taxonomy" id="317549"/>
    <lineage>
        <taxon>Eukaryota</taxon>
        <taxon>Metazoa</taxon>
        <taxon>Cnidaria</taxon>
        <taxon>Anthozoa</taxon>
        <taxon>Octocorallia</taxon>
        <taxon>Malacalcyonacea</taxon>
        <taxon>Plexauridae</taxon>
        <taxon>Paramuricea</taxon>
    </lineage>
</organism>
<accession>A0A6S7I9L4</accession>
<sequence>MSDEDEFHQLNDKVEGLEAQSRLSSEDKMAGILQGLQSTLKELTQASRSQIETLSSIREDLLLQPDATDQDERSGSGTENDLNISSIVANLLESSTEHEVSKSSLDAEVDDDVIDSLT</sequence>
<evidence type="ECO:0000313" key="3">
    <source>
        <dbReference type="Proteomes" id="UP001152795"/>
    </source>
</evidence>
<gene>
    <name evidence="2" type="ORF">PACLA_8A050427</name>
</gene>